<dbReference type="SUPFAM" id="SSF51338">
    <property type="entry name" value="Composite domain of metallo-dependent hydrolases"/>
    <property type="match status" value="1"/>
</dbReference>
<keyword evidence="2" id="KW-0665">Pyrimidine biosynthesis</keyword>
<evidence type="ECO:0000259" key="4">
    <source>
        <dbReference type="Pfam" id="PF12890"/>
    </source>
</evidence>
<dbReference type="InterPro" id="IPR050138">
    <property type="entry name" value="DHOase/Allantoinase_Hydrolase"/>
</dbReference>
<accession>A0A1G7P5P8</accession>
<dbReference type="GO" id="GO:0004151">
    <property type="term" value="F:dihydroorotase activity"/>
    <property type="evidence" value="ECO:0007669"/>
    <property type="project" value="InterPro"/>
</dbReference>
<dbReference type="AlphaFoldDB" id="A0A1G7P5P8"/>
<feature type="domain" description="Dihydroorotase catalytic" evidence="4">
    <location>
        <begin position="62"/>
        <end position="247"/>
    </location>
</feature>
<dbReference type="PANTHER" id="PTHR43668:SF2">
    <property type="entry name" value="ALLANTOINASE"/>
    <property type="match status" value="1"/>
</dbReference>
<dbReference type="SUPFAM" id="SSF51556">
    <property type="entry name" value="Metallo-dependent hydrolases"/>
    <property type="match status" value="1"/>
</dbReference>
<dbReference type="GO" id="GO:0005737">
    <property type="term" value="C:cytoplasm"/>
    <property type="evidence" value="ECO:0007669"/>
    <property type="project" value="TreeGrafter"/>
</dbReference>
<keyword evidence="6" id="KW-1185">Reference proteome</keyword>
<dbReference type="InterPro" id="IPR004722">
    <property type="entry name" value="DHOase"/>
</dbReference>
<evidence type="ECO:0000259" key="3">
    <source>
        <dbReference type="Pfam" id="PF07969"/>
    </source>
</evidence>
<evidence type="ECO:0000256" key="1">
    <source>
        <dbReference type="ARBA" id="ARBA00022833"/>
    </source>
</evidence>
<proteinExistence type="predicted"/>
<dbReference type="EMBL" id="FNCE01000002">
    <property type="protein sequence ID" value="SDF81656.1"/>
    <property type="molecule type" value="Genomic_DNA"/>
</dbReference>
<reference evidence="5 6" key="1">
    <citation type="submission" date="2016-10" db="EMBL/GenBank/DDBJ databases">
        <authorList>
            <person name="de Groot N.N."/>
        </authorList>
    </citation>
    <scope>NUCLEOTIDE SEQUENCE [LARGE SCALE GENOMIC DNA]</scope>
    <source>
        <strain evidence="5 6">DSM 25584</strain>
    </source>
</reference>
<dbReference type="Pfam" id="PF12890">
    <property type="entry name" value="DHOase"/>
    <property type="match status" value="1"/>
</dbReference>
<dbReference type="Gene3D" id="2.30.40.10">
    <property type="entry name" value="Urease, subunit C, domain 1"/>
    <property type="match status" value="1"/>
</dbReference>
<dbReference type="InterPro" id="IPR032466">
    <property type="entry name" value="Metal_Hydrolase"/>
</dbReference>
<dbReference type="GO" id="GO:0004038">
    <property type="term" value="F:allantoinase activity"/>
    <property type="evidence" value="ECO:0007669"/>
    <property type="project" value="TreeGrafter"/>
</dbReference>
<feature type="domain" description="Amidohydrolase 3" evidence="3">
    <location>
        <begin position="351"/>
        <end position="431"/>
    </location>
</feature>
<gene>
    <name evidence="5" type="ORF">SAMN05216241_102444</name>
</gene>
<dbReference type="InterPro" id="IPR013108">
    <property type="entry name" value="Amidohydro_3"/>
</dbReference>
<dbReference type="Pfam" id="PF07969">
    <property type="entry name" value="Amidohydro_3"/>
    <property type="match status" value="1"/>
</dbReference>
<dbReference type="InterPro" id="IPR024403">
    <property type="entry name" value="DHOase_cat"/>
</dbReference>
<evidence type="ECO:0000256" key="2">
    <source>
        <dbReference type="ARBA" id="ARBA00022975"/>
    </source>
</evidence>
<dbReference type="RefSeq" id="WP_090019049.1">
    <property type="nucleotide sequence ID" value="NZ_FNCE01000002.1"/>
</dbReference>
<dbReference type="GO" id="GO:0006145">
    <property type="term" value="P:purine nucleobase catabolic process"/>
    <property type="evidence" value="ECO:0007669"/>
    <property type="project" value="TreeGrafter"/>
</dbReference>
<dbReference type="Gene3D" id="3.20.20.140">
    <property type="entry name" value="Metal-dependent hydrolases"/>
    <property type="match status" value="1"/>
</dbReference>
<dbReference type="GO" id="GO:0046872">
    <property type="term" value="F:metal ion binding"/>
    <property type="evidence" value="ECO:0007669"/>
    <property type="project" value="InterPro"/>
</dbReference>
<protein>
    <submittedName>
        <fullName evidence="5">Dihydroorotase</fullName>
    </submittedName>
</protein>
<dbReference type="Proteomes" id="UP000199415">
    <property type="component" value="Unassembled WGS sequence"/>
</dbReference>
<dbReference type="PANTHER" id="PTHR43668">
    <property type="entry name" value="ALLANTOINASE"/>
    <property type="match status" value="1"/>
</dbReference>
<dbReference type="CDD" id="cd01317">
    <property type="entry name" value="DHOase_IIa"/>
    <property type="match status" value="1"/>
</dbReference>
<organism evidence="5 6">
    <name type="scientific">Limimonas halophila</name>
    <dbReference type="NCBI Taxonomy" id="1082479"/>
    <lineage>
        <taxon>Bacteria</taxon>
        <taxon>Pseudomonadati</taxon>
        <taxon>Pseudomonadota</taxon>
        <taxon>Alphaproteobacteria</taxon>
        <taxon>Rhodospirillales</taxon>
        <taxon>Rhodovibrionaceae</taxon>
        <taxon>Limimonas</taxon>
    </lineage>
</organism>
<dbReference type="GO" id="GO:0006221">
    <property type="term" value="P:pyrimidine nucleotide biosynthetic process"/>
    <property type="evidence" value="ECO:0007669"/>
    <property type="project" value="UniProtKB-KW"/>
</dbReference>
<dbReference type="OrthoDB" id="9803027at2"/>
<dbReference type="InterPro" id="IPR011059">
    <property type="entry name" value="Metal-dep_hydrolase_composite"/>
</dbReference>
<dbReference type="NCBIfam" id="TIGR00857">
    <property type="entry name" value="pyrC_multi"/>
    <property type="match status" value="1"/>
</dbReference>
<sequence>MSVDVAPGTVAYTNARVLDPARGLDVHGGVLTRGGEIVGAGTDVTADGVPADAEVVDCGGACISPGFVDMQALVGEPGHEHKETIHSAGVAAASAGITAIACLPNTDPVIDDEAGLEFVARRARETKLVKVYAHGAVTRACAGREMTEIGLLAAAGAVGFTEGLTPVTDPGLMRRALSYAKTFGAVISQRPEEPAIATGSMNSGALATRLGLKGRSRHAELMMIERDLRLAEMTGGRLHIGPVTAAESVDLIRRAKDRGLAVTASTAPPYLTLTEAAVGEYRTFAKVAPPLRTEADRQAIAAAVAEGTIDAVASDHNPQDQDSKRLPFEAAADGMAGLETLFALSLAPVHDEGARLVDVLHRLTAGPAAILGLDAGRLAPGAPADLTVFDPDAAWVIDPDAFIGKCKNAPFNDMPVRGRVLRTVVDGRPIYTAAESRAA</sequence>
<evidence type="ECO:0000313" key="5">
    <source>
        <dbReference type="EMBL" id="SDF81656.1"/>
    </source>
</evidence>
<dbReference type="STRING" id="1082479.SAMN05216241_102444"/>
<evidence type="ECO:0000313" key="6">
    <source>
        <dbReference type="Proteomes" id="UP000199415"/>
    </source>
</evidence>
<keyword evidence="1" id="KW-0862">Zinc</keyword>
<name>A0A1G7P5P8_9PROT</name>